<reference evidence="2 3" key="1">
    <citation type="submission" date="2016-10" db="EMBL/GenBank/DDBJ databases">
        <authorList>
            <person name="de Groot N.N."/>
        </authorList>
    </citation>
    <scope>NUCLEOTIDE SEQUENCE [LARGE SCALE GENOMIC DNA]</scope>
    <source>
        <strain evidence="2 3">CGMCC 4.5681</strain>
    </source>
</reference>
<organism evidence="2 3">
    <name type="scientific">Nonomuraea maritima</name>
    <dbReference type="NCBI Taxonomy" id="683260"/>
    <lineage>
        <taxon>Bacteria</taxon>
        <taxon>Bacillati</taxon>
        <taxon>Actinomycetota</taxon>
        <taxon>Actinomycetes</taxon>
        <taxon>Streptosporangiales</taxon>
        <taxon>Streptosporangiaceae</taxon>
        <taxon>Nonomuraea</taxon>
    </lineage>
</organism>
<dbReference type="Proteomes" id="UP000198683">
    <property type="component" value="Unassembled WGS sequence"/>
</dbReference>
<dbReference type="AlphaFoldDB" id="A0A1G9MGD3"/>
<sequence>MWVYHNRNTGLTVEQPERNRIIECYPQWTIVSCPDEPAAPATPSAPGPATEQAPAGPPPGLPPGPPPESANKSIWVAYAVFRGMAEKDAKALSKAALIEEFGQDDTDN</sequence>
<keyword evidence="3" id="KW-1185">Reference proteome</keyword>
<protein>
    <submittedName>
        <fullName evidence="2">Uncharacterized protein</fullName>
    </submittedName>
</protein>
<evidence type="ECO:0000256" key="1">
    <source>
        <dbReference type="SAM" id="MobiDB-lite"/>
    </source>
</evidence>
<evidence type="ECO:0000313" key="3">
    <source>
        <dbReference type="Proteomes" id="UP000198683"/>
    </source>
</evidence>
<feature type="compositionally biased region" description="Low complexity" evidence="1">
    <location>
        <begin position="38"/>
        <end position="49"/>
    </location>
</feature>
<accession>A0A1G9MGD3</accession>
<proteinExistence type="predicted"/>
<feature type="compositionally biased region" description="Pro residues" evidence="1">
    <location>
        <begin position="55"/>
        <end position="68"/>
    </location>
</feature>
<dbReference type="EMBL" id="FNFB01000028">
    <property type="protein sequence ID" value="SDL73322.1"/>
    <property type="molecule type" value="Genomic_DNA"/>
</dbReference>
<evidence type="ECO:0000313" key="2">
    <source>
        <dbReference type="EMBL" id="SDL73322.1"/>
    </source>
</evidence>
<gene>
    <name evidence="2" type="ORF">SAMN05421874_12828</name>
</gene>
<name>A0A1G9MGD3_9ACTN</name>
<dbReference type="STRING" id="683260.SAMN05421874_12828"/>
<dbReference type="RefSeq" id="WP_090772024.1">
    <property type="nucleotide sequence ID" value="NZ_FNFB01000028.1"/>
</dbReference>
<feature type="region of interest" description="Disordered" evidence="1">
    <location>
        <begin position="33"/>
        <end position="69"/>
    </location>
</feature>
<dbReference type="OrthoDB" id="3542367at2"/>